<evidence type="ECO:0000256" key="1">
    <source>
        <dbReference type="ARBA" id="ARBA00005801"/>
    </source>
</evidence>
<comment type="similarity">
    <text evidence="1">Belongs to the peptidase A24 family.</text>
</comment>
<keyword evidence="5" id="KW-1185">Reference proteome</keyword>
<feature type="transmembrane region" description="Helical" evidence="2">
    <location>
        <begin position="81"/>
        <end position="102"/>
    </location>
</feature>
<comment type="caution">
    <text evidence="4">The sequence shown here is derived from an EMBL/GenBank/DDBJ whole genome shotgun (WGS) entry which is preliminary data.</text>
</comment>
<keyword evidence="2" id="KW-1133">Transmembrane helix</keyword>
<keyword evidence="2" id="KW-0472">Membrane</keyword>
<evidence type="ECO:0000259" key="3">
    <source>
        <dbReference type="Pfam" id="PF01478"/>
    </source>
</evidence>
<evidence type="ECO:0000313" key="4">
    <source>
        <dbReference type="EMBL" id="MBD9698788.1"/>
    </source>
</evidence>
<dbReference type="PANTHER" id="PTHR30487:SF0">
    <property type="entry name" value="PREPILIN LEADER PEPTIDASE_N-METHYLTRANSFERASE-RELATED"/>
    <property type="match status" value="1"/>
</dbReference>
<dbReference type="InterPro" id="IPR050882">
    <property type="entry name" value="Prepilin_peptidase/N-MTase"/>
</dbReference>
<name>A0ABR9DP85_9MICO</name>
<accession>A0ABR9DP85</accession>
<feature type="transmembrane region" description="Helical" evidence="2">
    <location>
        <begin position="49"/>
        <end position="69"/>
    </location>
</feature>
<dbReference type="Proteomes" id="UP000642107">
    <property type="component" value="Unassembled WGS sequence"/>
</dbReference>
<feature type="domain" description="Prepilin type IV endopeptidase peptidase" evidence="3">
    <location>
        <begin position="34"/>
        <end position="143"/>
    </location>
</feature>
<protein>
    <submittedName>
        <fullName evidence="4">Prepilin peptidase</fullName>
    </submittedName>
</protein>
<dbReference type="Gene3D" id="1.20.120.1220">
    <property type="match status" value="1"/>
</dbReference>
<dbReference type="Pfam" id="PF01478">
    <property type="entry name" value="Peptidase_A24"/>
    <property type="match status" value="1"/>
</dbReference>
<reference evidence="4 5" key="1">
    <citation type="submission" date="2020-09" db="EMBL/GenBank/DDBJ databases">
        <title>Flavimobilis rhizosphaerae sp. nov., isolated from rhizosphere soil of Spartina alterniflora.</title>
        <authorList>
            <person name="Hanqin C."/>
        </authorList>
    </citation>
    <scope>NUCLEOTIDE SEQUENCE [LARGE SCALE GENOMIC DNA]</scope>
    <source>
        <strain evidence="4 5">GY 10621</strain>
    </source>
</reference>
<feature type="transmembrane region" description="Helical" evidence="2">
    <location>
        <begin position="156"/>
        <end position="176"/>
    </location>
</feature>
<gene>
    <name evidence="4" type="ORF">IGS67_04670</name>
</gene>
<evidence type="ECO:0000313" key="5">
    <source>
        <dbReference type="Proteomes" id="UP000642107"/>
    </source>
</evidence>
<evidence type="ECO:0000256" key="2">
    <source>
        <dbReference type="SAM" id="Phobius"/>
    </source>
</evidence>
<keyword evidence="2" id="KW-0812">Transmembrane</keyword>
<dbReference type="RefSeq" id="WP_192278377.1">
    <property type="nucleotide sequence ID" value="NZ_JACZDF010000002.1"/>
</dbReference>
<dbReference type="EMBL" id="JACZDF010000002">
    <property type="protein sequence ID" value="MBD9698788.1"/>
    <property type="molecule type" value="Genomic_DNA"/>
</dbReference>
<dbReference type="InterPro" id="IPR000045">
    <property type="entry name" value="Prepilin_IV_endopep_pep"/>
</dbReference>
<proteinExistence type="inferred from homology"/>
<dbReference type="PANTHER" id="PTHR30487">
    <property type="entry name" value="TYPE 4 PREPILIN-LIKE PROTEINS LEADER PEPTIDE-PROCESSING ENZYME"/>
    <property type="match status" value="1"/>
</dbReference>
<sequence>MLGPWGVLALVVVLAVLWMPAELTATYQVRIAMVLVALVPVAVVDLRHGVVPDSVLVALLGVRAVVLGIDVARDVPGVWLALRAEVAVAVVILAVLGLARLVNRRSIGVGDLKLFAVLPLLLGPQLAIWSIMASFVAAFVYTVFVLSTKRRSRRAAIPFAPFVLLGTLAAVVLVSLPGS</sequence>
<feature type="transmembrane region" description="Helical" evidence="2">
    <location>
        <begin position="122"/>
        <end position="144"/>
    </location>
</feature>
<organism evidence="4 5">
    <name type="scientific">Flavimobilis rhizosphaerae</name>
    <dbReference type="NCBI Taxonomy" id="2775421"/>
    <lineage>
        <taxon>Bacteria</taxon>
        <taxon>Bacillati</taxon>
        <taxon>Actinomycetota</taxon>
        <taxon>Actinomycetes</taxon>
        <taxon>Micrococcales</taxon>
        <taxon>Jonesiaceae</taxon>
        <taxon>Flavimobilis</taxon>
    </lineage>
</organism>